<dbReference type="Pfam" id="PF13458">
    <property type="entry name" value="Peripla_BP_6"/>
    <property type="match status" value="1"/>
</dbReference>
<dbReference type="EMBL" id="CAEZTS010000052">
    <property type="protein sequence ID" value="CAB4577258.1"/>
    <property type="molecule type" value="Genomic_DNA"/>
</dbReference>
<feature type="domain" description="Leucine-binding protein" evidence="3">
    <location>
        <begin position="107"/>
        <end position="433"/>
    </location>
</feature>
<gene>
    <name evidence="4" type="ORF">UFOPK1722_00754</name>
</gene>
<dbReference type="Gene3D" id="3.40.50.2300">
    <property type="match status" value="2"/>
</dbReference>
<dbReference type="AlphaFoldDB" id="A0A6J6EX12"/>
<organism evidence="4">
    <name type="scientific">freshwater metagenome</name>
    <dbReference type="NCBI Taxonomy" id="449393"/>
    <lineage>
        <taxon>unclassified sequences</taxon>
        <taxon>metagenomes</taxon>
        <taxon>ecological metagenomes</taxon>
    </lineage>
</organism>
<proteinExistence type="predicted"/>
<feature type="compositionally biased region" description="Low complexity" evidence="2">
    <location>
        <begin position="26"/>
        <end position="50"/>
    </location>
</feature>
<sequence>MSKLRNVLLASTLIALAACSNRGDDATTTSAAPTDSAPTDSAAPSTEAPTVEAITFGDVPSPCGPAPEGVTPSVAEGEGGGATDVIRIAAASDKGNVAVPGLNAELYDATVAFAGWCNAQGGISGLPLEVIDADAKLFEVPAQMENVCTNAFAMVGGGWAFDDQEFPRFHECDMIDFAGFTVSAAKSSSDNLVSAMPNPSDRKDAGWFKWATSVYPESMTAFATVYSDILTAQIVEQQYIEAAEIVGGVTTVERITYNSLGETSWVPIAQKLKSSGVRALAFVGVPEVLPLLAKAMDEIGYRPDLIMADAGFYAEVLLERGGSSVEGVVVRTAYALLEEADRVKAVRDYVDMVNTHTTDGKISGLGMQGASAALLFASVARDCIEAEGVLSRACVMEAATSYTTWTGGGLHAPSQAGLGIPSPCYQMITVKDGAFARLYPPVEPTDADRAIVDTAEITDDGWACDESTLVELVGDYGDKTAGKRPS</sequence>
<dbReference type="PROSITE" id="PS51257">
    <property type="entry name" value="PROKAR_LIPOPROTEIN"/>
    <property type="match status" value="1"/>
</dbReference>
<dbReference type="InterPro" id="IPR028081">
    <property type="entry name" value="Leu-bd"/>
</dbReference>
<keyword evidence="1" id="KW-0732">Signal</keyword>
<evidence type="ECO:0000313" key="4">
    <source>
        <dbReference type="EMBL" id="CAB4577258.1"/>
    </source>
</evidence>
<protein>
    <submittedName>
        <fullName evidence="4">Unannotated protein</fullName>
    </submittedName>
</protein>
<name>A0A6J6EX12_9ZZZZ</name>
<feature type="region of interest" description="Disordered" evidence="2">
    <location>
        <begin position="24"/>
        <end position="78"/>
    </location>
</feature>
<dbReference type="SUPFAM" id="SSF53822">
    <property type="entry name" value="Periplasmic binding protein-like I"/>
    <property type="match status" value="1"/>
</dbReference>
<dbReference type="InterPro" id="IPR028082">
    <property type="entry name" value="Peripla_BP_I"/>
</dbReference>
<reference evidence="4" key="1">
    <citation type="submission" date="2020-05" db="EMBL/GenBank/DDBJ databases">
        <authorList>
            <person name="Chiriac C."/>
            <person name="Salcher M."/>
            <person name="Ghai R."/>
            <person name="Kavagutti S V."/>
        </authorList>
    </citation>
    <scope>NUCLEOTIDE SEQUENCE</scope>
</reference>
<accession>A0A6J6EX12</accession>
<evidence type="ECO:0000256" key="2">
    <source>
        <dbReference type="SAM" id="MobiDB-lite"/>
    </source>
</evidence>
<evidence type="ECO:0000256" key="1">
    <source>
        <dbReference type="ARBA" id="ARBA00022729"/>
    </source>
</evidence>
<evidence type="ECO:0000259" key="3">
    <source>
        <dbReference type="Pfam" id="PF13458"/>
    </source>
</evidence>